<organism evidence="3 4">
    <name type="scientific">Mortierella polycephala</name>
    <dbReference type="NCBI Taxonomy" id="41804"/>
    <lineage>
        <taxon>Eukaryota</taxon>
        <taxon>Fungi</taxon>
        <taxon>Fungi incertae sedis</taxon>
        <taxon>Mucoromycota</taxon>
        <taxon>Mortierellomycotina</taxon>
        <taxon>Mortierellomycetes</taxon>
        <taxon>Mortierellales</taxon>
        <taxon>Mortierellaceae</taxon>
        <taxon>Mortierella</taxon>
    </lineage>
</organism>
<protein>
    <submittedName>
        <fullName evidence="3">Uncharacterized protein</fullName>
    </submittedName>
</protein>
<comment type="caution">
    <text evidence="3">The sequence shown here is derived from an EMBL/GenBank/DDBJ whole genome shotgun (WGS) entry which is preliminary data.</text>
</comment>
<dbReference type="PANTHER" id="PTHR24258:SF116">
    <property type="entry name" value="FI16631P1-RELATED"/>
    <property type="match status" value="1"/>
</dbReference>
<feature type="compositionally biased region" description="Polar residues" evidence="1">
    <location>
        <begin position="789"/>
        <end position="800"/>
    </location>
</feature>
<feature type="region of interest" description="Disordered" evidence="1">
    <location>
        <begin position="1576"/>
        <end position="1639"/>
    </location>
</feature>
<feature type="region of interest" description="Disordered" evidence="1">
    <location>
        <begin position="633"/>
        <end position="663"/>
    </location>
</feature>
<feature type="compositionally biased region" description="Basic and acidic residues" evidence="1">
    <location>
        <begin position="1102"/>
        <end position="1124"/>
    </location>
</feature>
<evidence type="ECO:0000256" key="1">
    <source>
        <dbReference type="SAM" id="MobiDB-lite"/>
    </source>
</evidence>
<evidence type="ECO:0000313" key="4">
    <source>
        <dbReference type="Proteomes" id="UP000726737"/>
    </source>
</evidence>
<dbReference type="EMBL" id="JAAAJA010000928">
    <property type="protein sequence ID" value="KAG0248755.1"/>
    <property type="molecule type" value="Genomic_DNA"/>
</dbReference>
<feature type="transmembrane region" description="Helical" evidence="2">
    <location>
        <begin position="1440"/>
        <end position="1462"/>
    </location>
</feature>
<feature type="compositionally biased region" description="Low complexity" evidence="1">
    <location>
        <begin position="856"/>
        <end position="924"/>
    </location>
</feature>
<feature type="region of interest" description="Disordered" evidence="1">
    <location>
        <begin position="677"/>
        <end position="1285"/>
    </location>
</feature>
<feature type="compositionally biased region" description="Pro residues" evidence="1">
    <location>
        <begin position="722"/>
        <end position="742"/>
    </location>
</feature>
<keyword evidence="2" id="KW-1133">Transmembrane helix</keyword>
<feature type="compositionally biased region" description="Basic and acidic residues" evidence="1">
    <location>
        <begin position="1050"/>
        <end position="1083"/>
    </location>
</feature>
<feature type="compositionally biased region" description="Low complexity" evidence="1">
    <location>
        <begin position="946"/>
        <end position="956"/>
    </location>
</feature>
<feature type="compositionally biased region" description="Basic and acidic residues" evidence="1">
    <location>
        <begin position="827"/>
        <end position="840"/>
    </location>
</feature>
<dbReference type="Proteomes" id="UP000726737">
    <property type="component" value="Unassembled WGS sequence"/>
</dbReference>
<dbReference type="SUPFAM" id="SSF50969">
    <property type="entry name" value="YVTN repeat-like/Quinoprotein amine dehydrogenase"/>
    <property type="match status" value="1"/>
</dbReference>
<keyword evidence="2" id="KW-0812">Transmembrane</keyword>
<feature type="compositionally biased region" description="Basic and acidic residues" evidence="1">
    <location>
        <begin position="1223"/>
        <end position="1262"/>
    </location>
</feature>
<gene>
    <name evidence="3" type="ORF">BG011_009934</name>
</gene>
<feature type="compositionally biased region" description="Low complexity" evidence="1">
    <location>
        <begin position="1596"/>
        <end position="1612"/>
    </location>
</feature>
<sequence>MMEHKVAAAIVHVNKRASDICSDYGSIHSSVEGQSPNAGRWYFKEINERDTEDEVTFLCSMEYHSPVQVSATTRLTGWLFDIDECDPGFYDVVLGISLHGLKLECIESIAFTVESDDGVILAPSEIVSKHELKAMGQSKVGKSKWKMHQQLRINEGDSPKIIVMDIQPIAAKSSKFDPGFVELHFMELRAFQPEGYNDEKSLLIHRPFLWSIDLSQRDGPDHDNPFEQPMRIMDYSISGDGSHVATLANTKNHLILDLWSVIDPKESKQSNSRFNIGRKQKDSAPIQQPFHPKRCASIRIVLERLHEQQPRFFKVCVSWDASQVALTETSPTFLGMSEGYVHPQSAFAVYRYDREKENTSSSIKATTLKKSTDYQSCAGLENFYGFGKFHITATKRQDVRDQRFIACDGTSAQVYNAHQKWTLIRTIALEQPQGLLPPLHASWGLIKNLRGRYFAWTGQMGGTISVQDIEHGTKVTTFQSQHQGISDYVNAVPHCFSKDGYIVAIQLGSAVTTYSTLTGSELGSFFVPSQYDPVYALQFIRGDTQIMVKTKAIDEDFGQGQLGIILDAMSLTVVDMFFEPGVFVAQDYIENDSCPCLYAAHGSKLDLVRLMDRIIKPYPQQIVPLSSTRRFGNAITNEGSNDTSPSKGPLDTNANNDAAPQPTQPIQQVQPLLQEQPKMQSQEQPKMQPQEQPQVQPQAQPRSQPQLQSQPQAQPRSQPQSQPQPQPRPRSQPQSQPQPQPRPRSRPQSQPQVQPQAQTDSNGPTSSIREKAPTRPLPAPVDRAPIKPTESNPNRGNVTKTVADIDDGITKPKTGPFSDGANSNSKNDGHSANDTGDHTNTKNNDNSGTRNDTRNDTSNTTNNNRRSDNRTSNVTNKDTNTNTDNSTTNDTSRNTSNSTDNSTTKSTESATKNITNKTINNNTTVQALLADDNGSSKLKSNDNKTRNSINNTTTTTSQPKDAGETTARPTKASEDKPRPKSSNTTTIKVQPLAMEEKDTTPVTITGKNDKKNVSITVADTRPLSIGKKSAIKPAPRDHKGDTGATTDTKGTTKTDLDDHKGVTGTEVDKEGTTKRGLGDRKDIVTTTVNNADNTKTTVVVDVADKAKLSPNKETEIVSPRDKDNAIPGNNVDDRTRGSADSDLQRKKSVDDKVKPGTKPDTIKPNSTKDDAIKLEDNKPDAAKPEDNRPDATKPEDSKPDAAKPEDSKPENSKLGDINGGPDTKAEDKEVPIGKEGDSVDETRDEVKPTDSDENDDTLKVDNDSTEPGLPPLVVPRESNEPEEELTPKDLNVPIVVALVENKWNTTGYKYWQVRLACLCCYYLMVLSAVSTEHASHRGLYHAGLYLLIASSSSFFLWLELTPPPKDWRQHFSSIYNVVDVAVFSLPLAGSIGGLLLATSFGLFSLSTLFVALHLLFEFRPDERVCEFITITIKVVSEIQISFFVLVGGILSVTNTLASMLLAPTCTNGSCSESRRAASLMQSLTLIYFFFTAVLVLNVLITLVNKEYNARGRTNKAWKTVWAEYRTQSIERAERLSRIILQYIPAAEKWFPKEVHDSLTPEQKQAYKGQYHQANSENTKANDMDNHLATNEDGTRTTSTKTATAAKTASAATDSKDTSVETKLKEQESTLKEQFKKQLQQQLEEQQRTFEKQMGHLMGRMASAPKIRK</sequence>
<feature type="transmembrane region" description="Helical" evidence="2">
    <location>
        <begin position="1482"/>
        <end position="1503"/>
    </location>
</feature>
<feature type="transmembrane region" description="Helical" evidence="2">
    <location>
        <begin position="1311"/>
        <end position="1331"/>
    </location>
</feature>
<feature type="compositionally biased region" description="Low complexity" evidence="1">
    <location>
        <begin position="746"/>
        <end position="758"/>
    </location>
</feature>
<feature type="compositionally biased region" description="Low complexity" evidence="1">
    <location>
        <begin position="677"/>
        <end position="721"/>
    </location>
</feature>
<dbReference type="PANTHER" id="PTHR24258">
    <property type="entry name" value="SERINE PROTEASE-RELATED"/>
    <property type="match status" value="1"/>
</dbReference>
<keyword evidence="4" id="KW-1185">Reference proteome</keyword>
<feature type="compositionally biased region" description="Basic and acidic residues" evidence="1">
    <location>
        <begin position="1166"/>
        <end position="1213"/>
    </location>
</feature>
<feature type="transmembrane region" description="Helical" evidence="2">
    <location>
        <begin position="1391"/>
        <end position="1416"/>
    </location>
</feature>
<accession>A0A9P6PM47</accession>
<dbReference type="InterPro" id="IPR011044">
    <property type="entry name" value="Quino_amine_DH_bsu"/>
</dbReference>
<feature type="compositionally biased region" description="Polar residues" evidence="1">
    <location>
        <begin position="633"/>
        <end position="658"/>
    </location>
</feature>
<keyword evidence="2" id="KW-0472">Membrane</keyword>
<feature type="transmembrane region" description="Helical" evidence="2">
    <location>
        <begin position="1338"/>
        <end position="1358"/>
    </location>
</feature>
<reference evidence="3" key="1">
    <citation type="journal article" date="2020" name="Fungal Divers.">
        <title>Resolving the Mortierellaceae phylogeny through synthesis of multi-gene phylogenetics and phylogenomics.</title>
        <authorList>
            <person name="Vandepol N."/>
            <person name="Liber J."/>
            <person name="Desiro A."/>
            <person name="Na H."/>
            <person name="Kennedy M."/>
            <person name="Barry K."/>
            <person name="Grigoriev I.V."/>
            <person name="Miller A.N."/>
            <person name="O'Donnell K."/>
            <person name="Stajich J.E."/>
            <person name="Bonito G."/>
        </authorList>
    </citation>
    <scope>NUCLEOTIDE SEQUENCE</scope>
    <source>
        <strain evidence="3">KOD948</strain>
    </source>
</reference>
<feature type="compositionally biased region" description="Basic and acidic residues" evidence="1">
    <location>
        <begin position="1613"/>
        <end position="1635"/>
    </location>
</feature>
<proteinExistence type="predicted"/>
<feature type="compositionally biased region" description="Basic and acidic residues" evidence="1">
    <location>
        <begin position="1131"/>
        <end position="1154"/>
    </location>
</feature>
<feature type="compositionally biased region" description="Low complexity" evidence="1">
    <location>
        <begin position="1084"/>
        <end position="1101"/>
    </location>
</feature>
<evidence type="ECO:0000256" key="2">
    <source>
        <dbReference type="SAM" id="Phobius"/>
    </source>
</evidence>
<evidence type="ECO:0000313" key="3">
    <source>
        <dbReference type="EMBL" id="KAG0248755.1"/>
    </source>
</evidence>
<name>A0A9P6PM47_9FUNG</name>
<dbReference type="OrthoDB" id="2449358at2759"/>